<protein>
    <submittedName>
        <fullName evidence="3">3797_t:CDS:1</fullName>
    </submittedName>
</protein>
<dbReference type="SUPFAM" id="SSF53098">
    <property type="entry name" value="Ribonuclease H-like"/>
    <property type="match status" value="1"/>
</dbReference>
<sequence>MKVLMNSNAISEKPANKEINVLAWWKAHQTQFPHLAHMARDYLAIPASSVASERAFSAGGNTITNKRSSLVPKTVRAAQCFRSWTQGPLRETNQMETEMLSISNNNVKTQKIRWKETVRFARYPGQVNCNQKIKKAVPGWIYYAVAAQPNIKHSPVELPFFEEKDDDSSQEDNDDNNEDEEDLLTCDLGSSKKLDFAFESEPSQIIDLSAHMKGWFSVEDRKSDEKLRDYIASSRTDRRGETHLF</sequence>
<dbReference type="InterPro" id="IPR008906">
    <property type="entry name" value="HATC_C_dom"/>
</dbReference>
<evidence type="ECO:0000256" key="1">
    <source>
        <dbReference type="SAM" id="MobiDB-lite"/>
    </source>
</evidence>
<organism evidence="3 4">
    <name type="scientific">Ambispora gerdemannii</name>
    <dbReference type="NCBI Taxonomy" id="144530"/>
    <lineage>
        <taxon>Eukaryota</taxon>
        <taxon>Fungi</taxon>
        <taxon>Fungi incertae sedis</taxon>
        <taxon>Mucoromycota</taxon>
        <taxon>Glomeromycotina</taxon>
        <taxon>Glomeromycetes</taxon>
        <taxon>Archaeosporales</taxon>
        <taxon>Ambisporaceae</taxon>
        <taxon>Ambispora</taxon>
    </lineage>
</organism>
<keyword evidence="4" id="KW-1185">Reference proteome</keyword>
<feature type="domain" description="HAT C-terminal dimerisation" evidence="2">
    <location>
        <begin position="14"/>
        <end position="84"/>
    </location>
</feature>
<dbReference type="OrthoDB" id="2409584at2759"/>
<dbReference type="PANTHER" id="PTHR23272">
    <property type="entry name" value="BED FINGER-RELATED"/>
    <property type="match status" value="1"/>
</dbReference>
<dbReference type="AlphaFoldDB" id="A0A9N8ZEA6"/>
<evidence type="ECO:0000313" key="3">
    <source>
        <dbReference type="EMBL" id="CAG8491509.1"/>
    </source>
</evidence>
<feature type="region of interest" description="Disordered" evidence="1">
    <location>
        <begin position="163"/>
        <end position="182"/>
    </location>
</feature>
<dbReference type="Proteomes" id="UP000789831">
    <property type="component" value="Unassembled WGS sequence"/>
</dbReference>
<gene>
    <name evidence="3" type="ORF">AGERDE_LOCUS3777</name>
</gene>
<dbReference type="GO" id="GO:0046983">
    <property type="term" value="F:protein dimerization activity"/>
    <property type="evidence" value="ECO:0007669"/>
    <property type="project" value="InterPro"/>
</dbReference>
<dbReference type="EMBL" id="CAJVPL010000394">
    <property type="protein sequence ID" value="CAG8491509.1"/>
    <property type="molecule type" value="Genomic_DNA"/>
</dbReference>
<reference evidence="3" key="1">
    <citation type="submission" date="2021-06" db="EMBL/GenBank/DDBJ databases">
        <authorList>
            <person name="Kallberg Y."/>
            <person name="Tangrot J."/>
            <person name="Rosling A."/>
        </authorList>
    </citation>
    <scope>NUCLEOTIDE SEQUENCE</scope>
    <source>
        <strain evidence="3">MT106</strain>
    </source>
</reference>
<dbReference type="Pfam" id="PF05699">
    <property type="entry name" value="Dimer_Tnp_hAT"/>
    <property type="match status" value="1"/>
</dbReference>
<comment type="caution">
    <text evidence="3">The sequence shown here is derived from an EMBL/GenBank/DDBJ whole genome shotgun (WGS) entry which is preliminary data.</text>
</comment>
<dbReference type="InterPro" id="IPR012337">
    <property type="entry name" value="RNaseH-like_sf"/>
</dbReference>
<accession>A0A9N8ZEA6</accession>
<evidence type="ECO:0000313" key="4">
    <source>
        <dbReference type="Proteomes" id="UP000789831"/>
    </source>
</evidence>
<name>A0A9N8ZEA6_9GLOM</name>
<proteinExistence type="predicted"/>
<evidence type="ECO:0000259" key="2">
    <source>
        <dbReference type="Pfam" id="PF05699"/>
    </source>
</evidence>